<name>A0A1F5F671_9BACT</name>
<comment type="caution">
    <text evidence="2">The sequence shown here is derived from an EMBL/GenBank/DDBJ whole genome shotgun (WGS) entry which is preliminary data.</text>
</comment>
<protein>
    <recommendedName>
        <fullName evidence="4">DUF192 domain-containing protein</fullName>
    </recommendedName>
</protein>
<evidence type="ECO:0000313" key="3">
    <source>
        <dbReference type="Proteomes" id="UP000176191"/>
    </source>
</evidence>
<feature type="signal peptide" evidence="1">
    <location>
        <begin position="1"/>
        <end position="22"/>
    </location>
</feature>
<evidence type="ECO:0000256" key="1">
    <source>
        <dbReference type="SAM" id="SignalP"/>
    </source>
</evidence>
<keyword evidence="1" id="KW-0732">Signal</keyword>
<dbReference type="Pfam" id="PF02643">
    <property type="entry name" value="DUF192"/>
    <property type="match status" value="1"/>
</dbReference>
<reference evidence="2 3" key="1">
    <citation type="journal article" date="2016" name="Nat. Commun.">
        <title>Thousands of microbial genomes shed light on interconnected biogeochemical processes in an aquifer system.</title>
        <authorList>
            <person name="Anantharaman K."/>
            <person name="Brown C.T."/>
            <person name="Hug L.A."/>
            <person name="Sharon I."/>
            <person name="Castelle C.J."/>
            <person name="Probst A.J."/>
            <person name="Thomas B.C."/>
            <person name="Singh A."/>
            <person name="Wilkins M.J."/>
            <person name="Karaoz U."/>
            <person name="Brodie E.L."/>
            <person name="Williams K.H."/>
            <person name="Hubbard S.S."/>
            <person name="Banfield J.F."/>
        </authorList>
    </citation>
    <scope>NUCLEOTIDE SEQUENCE [LARGE SCALE GENOMIC DNA]</scope>
</reference>
<gene>
    <name evidence="2" type="ORF">A2228_01285</name>
</gene>
<dbReference type="Gene3D" id="2.60.120.1140">
    <property type="entry name" value="Protein of unknown function DUF192"/>
    <property type="match status" value="1"/>
</dbReference>
<dbReference type="Gene3D" id="3.20.20.80">
    <property type="entry name" value="Glycosidases"/>
    <property type="match status" value="1"/>
</dbReference>
<accession>A0A1F5F671</accession>
<dbReference type="PANTHER" id="PTHR37953:SF1">
    <property type="entry name" value="UPF0127 PROTEIN MJ1496"/>
    <property type="match status" value="1"/>
</dbReference>
<dbReference type="PANTHER" id="PTHR37953">
    <property type="entry name" value="UPF0127 PROTEIN MJ1496"/>
    <property type="match status" value="1"/>
</dbReference>
<dbReference type="AlphaFoldDB" id="A0A1F5F671"/>
<dbReference type="Proteomes" id="UP000176191">
    <property type="component" value="Unassembled WGS sequence"/>
</dbReference>
<sequence>MKLFLYFLIPISYFLLSASPIAALYDPRTVPNNKVGIHVLSPDEIDTAATLVNSHGGDWGYITVPIQPTDRDLPKWQKFMEKCSSLHLIPLIRITTIPQGGTWEKGQDTDLVDFANFLDELSWPVENRYIILFNEVNRDAEWGGTVNPAKYAEIVKNARTIFKERSADFFLLGPALDDALPNSSSSLSAVNYLSAMYAHDPAIWSYFDGYAFHSYPNPGFSAPPTRTGIPSIVSYRYLFTRYKLSDKPVFITETGYDQTKVSGDKLNSYWQKAWEIWQADPKVAGVTPFLLEGGEQFKGFSLNSVPELYTNLPKTAGVPKLGTKSPDRSADNSYTHTGLLSPWTRFPLLFELENIVRTIFGLPQKTTLQLNDQSLIVELAETPKQWEKGLSNRASLSGADGMLFVFPSAHVPIFWMKNTHFPLDIIWIKDNLIVEITPSVPVEVSDSLPTYSPQIPVNAVLELPAGYAAQNNLKLGDQIVYD</sequence>
<organism evidence="2 3">
    <name type="scientific">Candidatus Collierbacteria bacterium RIFOXYA2_FULL_46_10</name>
    <dbReference type="NCBI Taxonomy" id="1817726"/>
    <lineage>
        <taxon>Bacteria</taxon>
        <taxon>Candidatus Collieribacteriota</taxon>
    </lineage>
</organism>
<evidence type="ECO:0008006" key="4">
    <source>
        <dbReference type="Google" id="ProtNLM"/>
    </source>
</evidence>
<feature type="chain" id="PRO_5009518495" description="DUF192 domain-containing protein" evidence="1">
    <location>
        <begin position="23"/>
        <end position="482"/>
    </location>
</feature>
<dbReference type="InterPro" id="IPR003795">
    <property type="entry name" value="DUF192"/>
</dbReference>
<dbReference type="SUPFAM" id="SSF51445">
    <property type="entry name" value="(Trans)glycosidases"/>
    <property type="match status" value="1"/>
</dbReference>
<dbReference type="InterPro" id="IPR038695">
    <property type="entry name" value="Saro_0823-like_sf"/>
</dbReference>
<dbReference type="InterPro" id="IPR017853">
    <property type="entry name" value="GH"/>
</dbReference>
<dbReference type="EMBL" id="MFAK01000015">
    <property type="protein sequence ID" value="OGD75109.1"/>
    <property type="molecule type" value="Genomic_DNA"/>
</dbReference>
<proteinExistence type="predicted"/>
<evidence type="ECO:0000313" key="2">
    <source>
        <dbReference type="EMBL" id="OGD75109.1"/>
    </source>
</evidence>